<dbReference type="EMBL" id="KI207917">
    <property type="protein sequence ID" value="ERL95757.1"/>
    <property type="molecule type" value="Genomic_DNA"/>
</dbReference>
<name>U4URM4_DENPD</name>
<feature type="region of interest" description="Disordered" evidence="1">
    <location>
        <begin position="57"/>
        <end position="77"/>
    </location>
</feature>
<dbReference type="AlphaFoldDB" id="U4URM4"/>
<sequence>MCSLNEDYRMDQTENSIDEKNSFEEYRKAGERAPGSCNGTYFGRRFDLAGLSTLQVSKTPRGRNLSQPASQPASQKKMGLNNLAALQKALFGKPKQIVQDTSTELSPLSTGTHSRSHQSANRSRPAIFYIVQEDIDGFWMFYITIQSMVGIKYCCV</sequence>
<evidence type="ECO:0000256" key="1">
    <source>
        <dbReference type="SAM" id="MobiDB-lite"/>
    </source>
</evidence>
<reference evidence="2 3" key="1">
    <citation type="journal article" date="2013" name="Genome Biol.">
        <title>Draft genome of the mountain pine beetle, Dendroctonus ponderosae Hopkins, a major forest pest.</title>
        <authorList>
            <person name="Keeling C.I."/>
            <person name="Yuen M.M."/>
            <person name="Liao N.Y."/>
            <person name="Docking T.R."/>
            <person name="Chan S.K."/>
            <person name="Taylor G.A."/>
            <person name="Palmquist D.L."/>
            <person name="Jackman S.D."/>
            <person name="Nguyen A."/>
            <person name="Li M."/>
            <person name="Henderson H."/>
            <person name="Janes J.K."/>
            <person name="Zhao Y."/>
            <person name="Pandoh P."/>
            <person name="Moore R."/>
            <person name="Sperling F.A."/>
            <person name="Huber D.P."/>
            <person name="Birol I."/>
            <person name="Jones S.J."/>
            <person name="Bohlmann J."/>
        </authorList>
    </citation>
    <scope>NUCLEOTIDE SEQUENCE</scope>
</reference>
<proteinExistence type="predicted"/>
<accession>U4URM4</accession>
<evidence type="ECO:0000313" key="3">
    <source>
        <dbReference type="Proteomes" id="UP000030742"/>
    </source>
</evidence>
<protein>
    <submittedName>
        <fullName evidence="2">Uncharacterized protein</fullName>
    </submittedName>
</protein>
<organism evidence="2 3">
    <name type="scientific">Dendroctonus ponderosae</name>
    <name type="common">Mountain pine beetle</name>
    <dbReference type="NCBI Taxonomy" id="77166"/>
    <lineage>
        <taxon>Eukaryota</taxon>
        <taxon>Metazoa</taxon>
        <taxon>Ecdysozoa</taxon>
        <taxon>Arthropoda</taxon>
        <taxon>Hexapoda</taxon>
        <taxon>Insecta</taxon>
        <taxon>Pterygota</taxon>
        <taxon>Neoptera</taxon>
        <taxon>Endopterygota</taxon>
        <taxon>Coleoptera</taxon>
        <taxon>Polyphaga</taxon>
        <taxon>Cucujiformia</taxon>
        <taxon>Curculionidae</taxon>
        <taxon>Scolytinae</taxon>
        <taxon>Dendroctonus</taxon>
    </lineage>
</organism>
<evidence type="ECO:0000313" key="2">
    <source>
        <dbReference type="EMBL" id="ERL95757.1"/>
    </source>
</evidence>
<gene>
    <name evidence="2" type="ORF">D910_00247</name>
</gene>
<feature type="compositionally biased region" description="Polar residues" evidence="1">
    <location>
        <begin position="57"/>
        <end position="74"/>
    </location>
</feature>
<dbReference type="Proteomes" id="UP000030742">
    <property type="component" value="Unassembled WGS sequence"/>
</dbReference>